<organism evidence="4 5">
    <name type="scientific">Prorocentrum cordatum</name>
    <dbReference type="NCBI Taxonomy" id="2364126"/>
    <lineage>
        <taxon>Eukaryota</taxon>
        <taxon>Sar</taxon>
        <taxon>Alveolata</taxon>
        <taxon>Dinophyceae</taxon>
        <taxon>Prorocentrales</taxon>
        <taxon>Prorocentraceae</taxon>
        <taxon>Prorocentrum</taxon>
    </lineage>
</organism>
<evidence type="ECO:0000259" key="3">
    <source>
        <dbReference type="PROSITE" id="PS50011"/>
    </source>
</evidence>
<dbReference type="PROSITE" id="PS50088">
    <property type="entry name" value="ANK_REPEAT"/>
    <property type="match status" value="1"/>
</dbReference>
<dbReference type="SUPFAM" id="SSF48403">
    <property type="entry name" value="Ankyrin repeat"/>
    <property type="match status" value="1"/>
</dbReference>
<dbReference type="InterPro" id="IPR036770">
    <property type="entry name" value="Ankyrin_rpt-contain_sf"/>
</dbReference>
<dbReference type="InterPro" id="IPR008271">
    <property type="entry name" value="Ser/Thr_kinase_AS"/>
</dbReference>
<dbReference type="Pfam" id="PF12796">
    <property type="entry name" value="Ank_2"/>
    <property type="match status" value="1"/>
</dbReference>
<dbReference type="InterPro" id="IPR011009">
    <property type="entry name" value="Kinase-like_dom_sf"/>
</dbReference>
<dbReference type="InterPro" id="IPR002110">
    <property type="entry name" value="Ankyrin_rpt"/>
</dbReference>
<dbReference type="SUPFAM" id="SSF56112">
    <property type="entry name" value="Protein kinase-like (PK-like)"/>
    <property type="match status" value="1"/>
</dbReference>
<evidence type="ECO:0000313" key="4">
    <source>
        <dbReference type="EMBL" id="CAK0797848.1"/>
    </source>
</evidence>
<dbReference type="Pfam" id="PF00069">
    <property type="entry name" value="Pkinase"/>
    <property type="match status" value="1"/>
</dbReference>
<evidence type="ECO:0000256" key="1">
    <source>
        <dbReference type="ARBA" id="ARBA00005843"/>
    </source>
</evidence>
<comment type="caution">
    <text evidence="4">The sequence shown here is derived from an EMBL/GenBank/DDBJ whole genome shotgun (WGS) entry which is preliminary data.</text>
</comment>
<dbReference type="SMART" id="SM00220">
    <property type="entry name" value="S_TKc"/>
    <property type="match status" value="1"/>
</dbReference>
<dbReference type="PANTHER" id="PTHR44329:SF140">
    <property type="entry name" value="INACTIVE PROTEIN TYROSINE KINASE PTKL"/>
    <property type="match status" value="1"/>
</dbReference>
<dbReference type="InterPro" id="IPR000719">
    <property type="entry name" value="Prot_kinase_dom"/>
</dbReference>
<protein>
    <recommendedName>
        <fullName evidence="3">Protein kinase domain-containing protein</fullName>
    </recommendedName>
</protein>
<proteinExistence type="inferred from homology"/>
<name>A0ABN9PX33_9DINO</name>
<dbReference type="PROSITE" id="PS50297">
    <property type="entry name" value="ANK_REP_REGION"/>
    <property type="match status" value="1"/>
</dbReference>
<dbReference type="Gene3D" id="1.10.510.10">
    <property type="entry name" value="Transferase(Phosphotransferase) domain 1"/>
    <property type="match status" value="1"/>
</dbReference>
<dbReference type="EMBL" id="CAUYUJ010001832">
    <property type="protein sequence ID" value="CAK0797848.1"/>
    <property type="molecule type" value="Genomic_DNA"/>
</dbReference>
<accession>A0ABN9PX33</accession>
<dbReference type="Proteomes" id="UP001189429">
    <property type="component" value="Unassembled WGS sequence"/>
</dbReference>
<dbReference type="InterPro" id="IPR051681">
    <property type="entry name" value="Ser/Thr_Kinases-Pseudokinases"/>
</dbReference>
<sequence>MQLCCAAAAGNAPMLRRLVAEGAHVNATDYDGRIALQVAAAYGYHDLARELLDLRADVRHRDNFGNTALSSAVNQQHEEVATLLLQALQEGAGGSREGPSAGDVDVALPGQVGGFVRATSASTVNWMIQEREVKFGPVIAKTLKSAVHVAEWRGIKVVAKTLLKKTWREGAAPEEEEEGLDIREVLHEISILSTMRHPDLVMFLGACIYSAQPFMISEFMEGGDLDRYFDRKACQRGCPYRPEVRLFLRWASAVARALCFLHNCSSPIIHRDLKPMNLLLTKNKDLKMTDFGISKIVRPSLADQSEDRAPMMTGGVGTWRYMAPEVVRAEQYTDRADIYSFSLIMWFMSTGLQPFVDQFGPDAELVLRDYLRGNEPRPGFSGAGSLLSGSRSTPATLRQLVQDCWHRRADERPSAHQCTERLAEATIQLEQQGSWMARAGKVVGMLK</sequence>
<reference evidence="4" key="1">
    <citation type="submission" date="2023-10" db="EMBL/GenBank/DDBJ databases">
        <authorList>
            <person name="Chen Y."/>
            <person name="Shah S."/>
            <person name="Dougan E. K."/>
            <person name="Thang M."/>
            <person name="Chan C."/>
        </authorList>
    </citation>
    <scope>NUCLEOTIDE SEQUENCE [LARGE SCALE GENOMIC DNA]</scope>
</reference>
<gene>
    <name evidence="4" type="ORF">PCOR1329_LOCUS6809</name>
</gene>
<dbReference type="PROSITE" id="PS00108">
    <property type="entry name" value="PROTEIN_KINASE_ST"/>
    <property type="match status" value="1"/>
</dbReference>
<keyword evidence="2" id="KW-0040">ANK repeat</keyword>
<dbReference type="SMART" id="SM00248">
    <property type="entry name" value="ANK"/>
    <property type="match status" value="2"/>
</dbReference>
<comment type="similarity">
    <text evidence="1">Belongs to the protein kinase superfamily. TKL Ser/Thr protein kinase family.</text>
</comment>
<dbReference type="Gene3D" id="1.25.40.20">
    <property type="entry name" value="Ankyrin repeat-containing domain"/>
    <property type="match status" value="1"/>
</dbReference>
<dbReference type="PIRSF" id="PIRSF000654">
    <property type="entry name" value="Integrin-linked_kinase"/>
    <property type="match status" value="1"/>
</dbReference>
<dbReference type="PROSITE" id="PS50011">
    <property type="entry name" value="PROTEIN_KINASE_DOM"/>
    <property type="match status" value="1"/>
</dbReference>
<keyword evidence="5" id="KW-1185">Reference proteome</keyword>
<feature type="domain" description="Protein kinase" evidence="3">
    <location>
        <begin position="133"/>
        <end position="427"/>
    </location>
</feature>
<feature type="repeat" description="ANK" evidence="2">
    <location>
        <begin position="31"/>
        <end position="63"/>
    </location>
</feature>
<dbReference type="PANTHER" id="PTHR44329">
    <property type="entry name" value="SERINE/THREONINE-PROTEIN KINASE TNNI3K-RELATED"/>
    <property type="match status" value="1"/>
</dbReference>
<evidence type="ECO:0000256" key="2">
    <source>
        <dbReference type="PROSITE-ProRule" id="PRU00023"/>
    </source>
</evidence>
<evidence type="ECO:0000313" key="5">
    <source>
        <dbReference type="Proteomes" id="UP001189429"/>
    </source>
</evidence>